<dbReference type="PROSITE" id="PS50928">
    <property type="entry name" value="ABC_TM1"/>
    <property type="match status" value="1"/>
</dbReference>
<dbReference type="PANTHER" id="PTHR43632">
    <property type="entry name" value="PERMEASE COMPONENT OF TUNGSTATE ABC TRANSPORTER"/>
    <property type="match status" value="1"/>
</dbReference>
<dbReference type="InterPro" id="IPR049783">
    <property type="entry name" value="ABC_perm_TupB-like"/>
</dbReference>
<feature type="transmembrane region" description="Helical" evidence="5">
    <location>
        <begin position="91"/>
        <end position="116"/>
    </location>
</feature>
<dbReference type="NCBIfam" id="NF038017">
    <property type="entry name" value="ABC_perm1"/>
    <property type="match status" value="1"/>
</dbReference>
<evidence type="ECO:0000256" key="5">
    <source>
        <dbReference type="SAM" id="Phobius"/>
    </source>
</evidence>
<name>A0A0F9SXP9_9ZZZZ</name>
<dbReference type="InterPro" id="IPR000515">
    <property type="entry name" value="MetI-like"/>
</dbReference>
<dbReference type="GO" id="GO:0016020">
    <property type="term" value="C:membrane"/>
    <property type="evidence" value="ECO:0007669"/>
    <property type="project" value="UniProtKB-SubCell"/>
</dbReference>
<dbReference type="CDD" id="cd06261">
    <property type="entry name" value="TM_PBP2"/>
    <property type="match status" value="1"/>
</dbReference>
<organism evidence="7">
    <name type="scientific">marine sediment metagenome</name>
    <dbReference type="NCBI Taxonomy" id="412755"/>
    <lineage>
        <taxon>unclassified sequences</taxon>
        <taxon>metagenomes</taxon>
        <taxon>ecological metagenomes</taxon>
    </lineage>
</organism>
<dbReference type="PANTHER" id="PTHR43632:SF1">
    <property type="entry name" value="PERMEASE COMPONENT OF TUNGSTATE ABC TRANSPORTER"/>
    <property type="match status" value="1"/>
</dbReference>
<feature type="transmembrane region" description="Helical" evidence="5">
    <location>
        <begin position="65"/>
        <end position="85"/>
    </location>
</feature>
<keyword evidence="3 5" id="KW-1133">Transmembrane helix</keyword>
<dbReference type="GO" id="GO:0055085">
    <property type="term" value="P:transmembrane transport"/>
    <property type="evidence" value="ECO:0007669"/>
    <property type="project" value="InterPro"/>
</dbReference>
<feature type="transmembrane region" description="Helical" evidence="5">
    <location>
        <begin position="34"/>
        <end position="53"/>
    </location>
</feature>
<keyword evidence="4 5" id="KW-0472">Membrane</keyword>
<sequence>MNDIWAGLSSAFWLVVTGDPDLIEITLRSLQVSLTALVIASAIALPFGTWLAIRRFRFRRTAIAVLNSLMGLPPVVVGLIVYLLLSRSGPFGVLGLLFTPTAMIIAQVIIITPLIASITHQAMRDLWAEYHDLLISLNTTPTRRILTLISDGRRALLTAALAGFGRAIGEVGAIMIVGGNIDHATRVLTTAIALETGKGDFALALGLGFVLIALALTVNLIIHALSRTEREGRW</sequence>
<comment type="subcellular location">
    <subcellularLocation>
        <location evidence="1">Membrane</location>
        <topology evidence="1">Multi-pass membrane protein</topology>
    </subcellularLocation>
</comment>
<evidence type="ECO:0000256" key="2">
    <source>
        <dbReference type="ARBA" id="ARBA00022692"/>
    </source>
</evidence>
<dbReference type="EMBL" id="LAZR01000339">
    <property type="protein sequence ID" value="KKN73695.1"/>
    <property type="molecule type" value="Genomic_DNA"/>
</dbReference>
<feature type="transmembrane region" description="Helical" evidence="5">
    <location>
        <begin position="201"/>
        <end position="225"/>
    </location>
</feature>
<gene>
    <name evidence="7" type="ORF">LCGC14_0398080</name>
</gene>
<evidence type="ECO:0000256" key="1">
    <source>
        <dbReference type="ARBA" id="ARBA00004141"/>
    </source>
</evidence>
<feature type="domain" description="ABC transmembrane type-1" evidence="6">
    <location>
        <begin position="26"/>
        <end position="222"/>
    </location>
</feature>
<proteinExistence type="predicted"/>
<dbReference type="InterPro" id="IPR035906">
    <property type="entry name" value="MetI-like_sf"/>
</dbReference>
<dbReference type="SUPFAM" id="SSF161098">
    <property type="entry name" value="MetI-like"/>
    <property type="match status" value="1"/>
</dbReference>
<dbReference type="Gene3D" id="1.10.3720.10">
    <property type="entry name" value="MetI-like"/>
    <property type="match status" value="1"/>
</dbReference>
<comment type="caution">
    <text evidence="7">The sequence shown here is derived from an EMBL/GenBank/DDBJ whole genome shotgun (WGS) entry which is preliminary data.</text>
</comment>
<dbReference type="AlphaFoldDB" id="A0A0F9SXP9"/>
<accession>A0A0F9SXP9</accession>
<evidence type="ECO:0000256" key="4">
    <source>
        <dbReference type="ARBA" id="ARBA00023136"/>
    </source>
</evidence>
<evidence type="ECO:0000313" key="7">
    <source>
        <dbReference type="EMBL" id="KKN73695.1"/>
    </source>
</evidence>
<feature type="transmembrane region" description="Helical" evidence="5">
    <location>
        <begin position="155"/>
        <end position="181"/>
    </location>
</feature>
<keyword evidence="2 5" id="KW-0812">Transmembrane</keyword>
<reference evidence="7" key="1">
    <citation type="journal article" date="2015" name="Nature">
        <title>Complex archaea that bridge the gap between prokaryotes and eukaryotes.</title>
        <authorList>
            <person name="Spang A."/>
            <person name="Saw J.H."/>
            <person name="Jorgensen S.L."/>
            <person name="Zaremba-Niedzwiedzka K."/>
            <person name="Martijn J."/>
            <person name="Lind A.E."/>
            <person name="van Eijk R."/>
            <person name="Schleper C."/>
            <person name="Guy L."/>
            <person name="Ettema T.J."/>
        </authorList>
    </citation>
    <scope>NUCLEOTIDE SEQUENCE</scope>
</reference>
<evidence type="ECO:0000256" key="3">
    <source>
        <dbReference type="ARBA" id="ARBA00022989"/>
    </source>
</evidence>
<evidence type="ECO:0000259" key="6">
    <source>
        <dbReference type="PROSITE" id="PS50928"/>
    </source>
</evidence>
<protein>
    <recommendedName>
        <fullName evidence="6">ABC transmembrane type-1 domain-containing protein</fullName>
    </recommendedName>
</protein>